<evidence type="ECO:0000313" key="10">
    <source>
        <dbReference type="Proteomes" id="UP000214975"/>
    </source>
</evidence>
<organism evidence="9 10">
    <name type="scientific">Thermoanaerobacterium thermosaccharolyticum</name>
    <name type="common">Clostridium thermosaccharolyticum</name>
    <dbReference type="NCBI Taxonomy" id="1517"/>
    <lineage>
        <taxon>Bacteria</taxon>
        <taxon>Bacillati</taxon>
        <taxon>Bacillota</taxon>
        <taxon>Clostridia</taxon>
        <taxon>Thermoanaerobacterales</taxon>
        <taxon>Thermoanaerobacteraceae</taxon>
        <taxon>Thermoanaerobacterium</taxon>
    </lineage>
</organism>
<dbReference type="InterPro" id="IPR050297">
    <property type="entry name" value="LipidA_mod_glycosyltrf_83"/>
</dbReference>
<dbReference type="InterPro" id="IPR038731">
    <property type="entry name" value="RgtA/B/C-like"/>
</dbReference>
<dbReference type="GeneID" id="93865350"/>
<evidence type="ECO:0000256" key="5">
    <source>
        <dbReference type="ARBA" id="ARBA00022692"/>
    </source>
</evidence>
<evidence type="ECO:0000256" key="6">
    <source>
        <dbReference type="ARBA" id="ARBA00022989"/>
    </source>
</evidence>
<accession>A0A223HXN2</accession>
<dbReference type="PANTHER" id="PTHR33908">
    <property type="entry name" value="MANNOSYLTRANSFERASE YKCB-RELATED"/>
    <property type="match status" value="1"/>
</dbReference>
<keyword evidence="2" id="KW-1003">Cell membrane</keyword>
<proteinExistence type="predicted"/>
<comment type="subcellular location">
    <subcellularLocation>
        <location evidence="1">Cell membrane</location>
        <topology evidence="1">Multi-pass membrane protein</topology>
    </subcellularLocation>
</comment>
<keyword evidence="6" id="KW-1133">Transmembrane helix</keyword>
<dbReference type="Pfam" id="PF13231">
    <property type="entry name" value="PMT_2"/>
    <property type="match status" value="1"/>
</dbReference>
<dbReference type="RefSeq" id="WP_013298967.1">
    <property type="nucleotide sequence ID" value="NZ_CP016893.1"/>
</dbReference>
<gene>
    <name evidence="9" type="ORF">Thert_01143</name>
</gene>
<keyword evidence="5" id="KW-0812">Transmembrane</keyword>
<dbReference type="GO" id="GO:0005886">
    <property type="term" value="C:plasma membrane"/>
    <property type="evidence" value="ECO:0007669"/>
    <property type="project" value="UniProtKB-SubCell"/>
</dbReference>
<dbReference type="Proteomes" id="UP000214975">
    <property type="component" value="Chromosome"/>
</dbReference>
<evidence type="ECO:0000256" key="7">
    <source>
        <dbReference type="ARBA" id="ARBA00023136"/>
    </source>
</evidence>
<reference evidence="9 10" key="1">
    <citation type="submission" date="2016-08" db="EMBL/GenBank/DDBJ databases">
        <title>A novel genetic cassette of butanologenic Thermoanaerobacterium thermosaccharolyticum that directly convert cellulose to butanol.</title>
        <authorList>
            <person name="Li T."/>
            <person name="He J."/>
        </authorList>
    </citation>
    <scope>NUCLEOTIDE SEQUENCE [LARGE SCALE GENOMIC DNA]</scope>
    <source>
        <strain evidence="9 10">TG57</strain>
    </source>
</reference>
<evidence type="ECO:0000256" key="3">
    <source>
        <dbReference type="ARBA" id="ARBA00022676"/>
    </source>
</evidence>
<protein>
    <submittedName>
        <fullName evidence="9">Oligosaccharyl transferase, STT3 subunit</fullName>
    </submittedName>
</protein>
<sequence length="394" mass="45722">MDSKAKYVSKKFFVIASLVIIIIVALYLRLLFVYKVVQPPLSGDAKNYDIMVKQFLTKGFLGYMSNTPNAYITPGYPLFLALIYKIFGFSNGSPLQAVRIIQSIFSVLTVLFIYLIGREIKNNKVGLIAAFFSAIYPTFVWASTLILTETVYTFTFMVYLYLQIIAYKKPGIFVNVMTGVFFGLSILIRPAAAPIIVIPYILMYFKFKDIRYTLKNFLYVLLGFTAIMMPWWIRNIVTLHKLILLASQTWNPMLGGAFPYFNGIDHVPQNIRSTMDVIKFIVKGFEKSPIYYFKWYTIGKFNIIFGSMWYDLDLKYQYLRNLYLLHSFLMAIGWLGAFYSLRKDEIRFIGIYAIILTLIQLMFIPTNRYAFTIMPLLILLSSYVIDKLLFDKNL</sequence>
<feature type="domain" description="Glycosyltransferase RgtA/B/C/D-like" evidence="8">
    <location>
        <begin position="74"/>
        <end position="231"/>
    </location>
</feature>
<dbReference type="OMA" id="KWYTIGK"/>
<dbReference type="GO" id="GO:0009103">
    <property type="term" value="P:lipopolysaccharide biosynthetic process"/>
    <property type="evidence" value="ECO:0007669"/>
    <property type="project" value="UniProtKB-ARBA"/>
</dbReference>
<keyword evidence="4 9" id="KW-0808">Transferase</keyword>
<evidence type="ECO:0000313" key="9">
    <source>
        <dbReference type="EMBL" id="AST57243.1"/>
    </source>
</evidence>
<dbReference type="PANTHER" id="PTHR33908:SF11">
    <property type="entry name" value="MEMBRANE PROTEIN"/>
    <property type="match status" value="1"/>
</dbReference>
<evidence type="ECO:0000256" key="1">
    <source>
        <dbReference type="ARBA" id="ARBA00004651"/>
    </source>
</evidence>
<evidence type="ECO:0000256" key="2">
    <source>
        <dbReference type="ARBA" id="ARBA00022475"/>
    </source>
</evidence>
<name>A0A223HXN2_THETR</name>
<dbReference type="GO" id="GO:0016763">
    <property type="term" value="F:pentosyltransferase activity"/>
    <property type="evidence" value="ECO:0007669"/>
    <property type="project" value="TreeGrafter"/>
</dbReference>
<evidence type="ECO:0000256" key="4">
    <source>
        <dbReference type="ARBA" id="ARBA00022679"/>
    </source>
</evidence>
<dbReference type="AlphaFoldDB" id="A0A223HXN2"/>
<dbReference type="EMBL" id="CP016893">
    <property type="protein sequence ID" value="AST57243.1"/>
    <property type="molecule type" value="Genomic_DNA"/>
</dbReference>
<keyword evidence="7" id="KW-0472">Membrane</keyword>
<evidence type="ECO:0000259" key="8">
    <source>
        <dbReference type="Pfam" id="PF13231"/>
    </source>
</evidence>
<keyword evidence="3" id="KW-0328">Glycosyltransferase</keyword>